<proteinExistence type="predicted"/>
<keyword evidence="4" id="KW-1185">Reference proteome</keyword>
<accession>A0A6I6EWV8</accession>
<evidence type="ECO:0000259" key="2">
    <source>
        <dbReference type="Pfam" id="PF01106"/>
    </source>
</evidence>
<dbReference type="AlphaFoldDB" id="A0A6I6EWV8"/>
<dbReference type="GO" id="GO:0051536">
    <property type="term" value="F:iron-sulfur cluster binding"/>
    <property type="evidence" value="ECO:0007669"/>
    <property type="project" value="InterPro"/>
</dbReference>
<dbReference type="GO" id="GO:0016226">
    <property type="term" value="P:iron-sulfur cluster assembly"/>
    <property type="evidence" value="ECO:0007669"/>
    <property type="project" value="InterPro"/>
</dbReference>
<dbReference type="PANTHER" id="PTHR11178">
    <property type="entry name" value="IRON-SULFUR CLUSTER SCAFFOLD PROTEIN NFU-RELATED"/>
    <property type="match status" value="1"/>
</dbReference>
<dbReference type="SUPFAM" id="SSF117916">
    <property type="entry name" value="Fe-S cluster assembly (FSCA) domain-like"/>
    <property type="match status" value="1"/>
</dbReference>
<evidence type="ECO:0000256" key="1">
    <source>
        <dbReference type="ARBA" id="ARBA00049958"/>
    </source>
</evidence>
<dbReference type="InterPro" id="IPR034904">
    <property type="entry name" value="FSCA_dom_sf"/>
</dbReference>
<organism evidence="3 4">
    <name type="scientific">Clostridium bovifaecis</name>
    <dbReference type="NCBI Taxonomy" id="2184719"/>
    <lineage>
        <taxon>Bacteria</taxon>
        <taxon>Bacillati</taxon>
        <taxon>Bacillota</taxon>
        <taxon>Clostridia</taxon>
        <taxon>Eubacteriales</taxon>
        <taxon>Clostridiaceae</taxon>
        <taxon>Clostridium</taxon>
    </lineage>
</organism>
<sequence length="96" mass="10875">MMFAKVQKILDEKVKPHLAEHYGDVELVEVKEGIVKIKLLGQCSGCPSAKYTVEDVIEAALRQEIPEVKEVILDNEVSKELLDMAKAILRQRNENK</sequence>
<dbReference type="Pfam" id="PF01106">
    <property type="entry name" value="NifU"/>
    <property type="match status" value="1"/>
</dbReference>
<dbReference type="InterPro" id="IPR001075">
    <property type="entry name" value="NIF_FeS_clus_asmbl_NifU_C"/>
</dbReference>
<dbReference type="Proteomes" id="UP000422764">
    <property type="component" value="Chromosome"/>
</dbReference>
<evidence type="ECO:0000313" key="4">
    <source>
        <dbReference type="Proteomes" id="UP000422764"/>
    </source>
</evidence>
<dbReference type="EMBL" id="CP046522">
    <property type="protein sequence ID" value="QGU96840.1"/>
    <property type="molecule type" value="Genomic_DNA"/>
</dbReference>
<evidence type="ECO:0000313" key="3">
    <source>
        <dbReference type="EMBL" id="QGU96840.1"/>
    </source>
</evidence>
<name>A0A6I6EWV8_9CLOT</name>
<gene>
    <name evidence="3" type="ORF">GOM49_11265</name>
</gene>
<feature type="domain" description="NIF system FeS cluster assembly NifU C-terminal" evidence="2">
    <location>
        <begin position="6"/>
        <end position="72"/>
    </location>
</feature>
<comment type="function">
    <text evidence="1">May be involved in the formation or repair of [Fe-S] clusters present in iron-sulfur proteins.</text>
</comment>
<reference evidence="3 4" key="1">
    <citation type="submission" date="2019-12" db="EMBL/GenBank/DDBJ databases">
        <title>Genome sequenceing of Clostridium bovifaecis.</title>
        <authorList>
            <person name="Yao Y."/>
        </authorList>
    </citation>
    <scope>NUCLEOTIDE SEQUENCE [LARGE SCALE GENOMIC DNA]</scope>
    <source>
        <strain evidence="3 4">BXX</strain>
    </source>
</reference>
<dbReference type="GO" id="GO:0005506">
    <property type="term" value="F:iron ion binding"/>
    <property type="evidence" value="ECO:0007669"/>
    <property type="project" value="InterPro"/>
</dbReference>
<protein>
    <submittedName>
        <fullName evidence="3">NifU family protein</fullName>
    </submittedName>
</protein>
<dbReference type="Gene3D" id="3.30.300.130">
    <property type="entry name" value="Fe-S cluster assembly (FSCA)"/>
    <property type="match status" value="1"/>
</dbReference>